<evidence type="ECO:0000259" key="4">
    <source>
        <dbReference type="Pfam" id="PF25166"/>
    </source>
</evidence>
<dbReference type="EMBL" id="BMFV01000019">
    <property type="protein sequence ID" value="GGH83995.1"/>
    <property type="molecule type" value="Genomic_DNA"/>
</dbReference>
<evidence type="ECO:0000313" key="5">
    <source>
        <dbReference type="EMBL" id="GGH83995.1"/>
    </source>
</evidence>
<evidence type="ECO:0000259" key="2">
    <source>
        <dbReference type="Pfam" id="PF06054"/>
    </source>
</evidence>
<keyword evidence="1" id="KW-1133">Transmembrane helix</keyword>
<reference evidence="5" key="2">
    <citation type="submission" date="2020-09" db="EMBL/GenBank/DDBJ databases">
        <authorList>
            <person name="Sun Q."/>
            <person name="Zhou Y."/>
        </authorList>
    </citation>
    <scope>NUCLEOTIDE SEQUENCE</scope>
    <source>
        <strain evidence="5">CGMCC 1.12777</strain>
    </source>
</reference>
<dbReference type="InterPro" id="IPR057252">
    <property type="entry name" value="CoiA_C"/>
</dbReference>
<dbReference type="AlphaFoldDB" id="A0A8J2ZXK5"/>
<keyword evidence="1" id="KW-0812">Transmembrane</keyword>
<dbReference type="Proteomes" id="UP000656813">
    <property type="component" value="Unassembled WGS sequence"/>
</dbReference>
<dbReference type="RefSeq" id="WP_188497807.1">
    <property type="nucleotide sequence ID" value="NZ_BMFV01000019.1"/>
</dbReference>
<protein>
    <submittedName>
        <fullName evidence="5">Competence protein</fullName>
    </submittedName>
</protein>
<accession>A0A8J2ZXK5</accession>
<name>A0A8J2ZXK5_9BACL</name>
<feature type="domain" description="Competence protein CoiA C-terminal" evidence="4">
    <location>
        <begin position="238"/>
        <end position="378"/>
    </location>
</feature>
<keyword evidence="1" id="KW-0472">Membrane</keyword>
<dbReference type="Pfam" id="PF25166">
    <property type="entry name" value="CoiA_C"/>
    <property type="match status" value="1"/>
</dbReference>
<dbReference type="PIRSF" id="PIRSF007487">
    <property type="entry name" value="Competence-induced_CoiA_bac"/>
    <property type="match status" value="1"/>
</dbReference>
<feature type="domain" description="Competence protein CoiA-like N-terminal" evidence="3">
    <location>
        <begin position="26"/>
        <end position="66"/>
    </location>
</feature>
<reference evidence="5" key="1">
    <citation type="journal article" date="2014" name="Int. J. Syst. Evol. Microbiol.">
        <title>Complete genome sequence of Corynebacterium casei LMG S-19264T (=DSM 44701T), isolated from a smear-ripened cheese.</title>
        <authorList>
            <consortium name="US DOE Joint Genome Institute (JGI-PGF)"/>
            <person name="Walter F."/>
            <person name="Albersmeier A."/>
            <person name="Kalinowski J."/>
            <person name="Ruckert C."/>
        </authorList>
    </citation>
    <scope>NUCLEOTIDE SEQUENCE</scope>
    <source>
        <strain evidence="5">CGMCC 1.12777</strain>
    </source>
</reference>
<proteinExistence type="predicted"/>
<dbReference type="Pfam" id="PF25164">
    <property type="entry name" value="CoiA_N"/>
    <property type="match status" value="1"/>
</dbReference>
<gene>
    <name evidence="5" type="primary">coiA</name>
    <name evidence="5" type="ORF">GCM10007096_26050</name>
</gene>
<keyword evidence="6" id="KW-1185">Reference proteome</keyword>
<feature type="domain" description="Competence protein CoiA nuclease-like" evidence="2">
    <location>
        <begin position="71"/>
        <end position="217"/>
    </location>
</feature>
<evidence type="ECO:0000313" key="6">
    <source>
        <dbReference type="Proteomes" id="UP000656813"/>
    </source>
</evidence>
<comment type="caution">
    <text evidence="5">The sequence shown here is derived from an EMBL/GenBank/DDBJ whole genome shotgun (WGS) entry which is preliminary data.</text>
</comment>
<dbReference type="InterPro" id="IPR057253">
    <property type="entry name" value="CoiA-like_N"/>
</dbReference>
<sequence>MALFVAINTQGHKCSLLDDGPSLMDLKARRSKEKFYCEMCGGEVVLKLGTQVAWHFAHKQAADCPLNHEPESIHHQLGKMQLYYWLKDNQTIVHCEHYISKIQQRADLFLQLKDAPLAIEYQCSTIPIELLASRTRGYQSLNIDVIWLLGGERLKAAEKNVYKLSTMDAMVCRYDQQLPTLLYYNTRTDCFVFLYPLATLTTSRILGVTKTLPRNLVSPQLFSYKPKVSMALKDWIQPWLKQKERWRTKPLAIFTHEERYLYTMCRHKRKLFSCFPAFVGIPMMASFILSTPTYVWQMWLVLTFIDRPSGTILHLKTITQAFSKMIQKSIFHLRPSLYTKPSIKHVVTGYFNFLIRANILAPLAENKYQVIQPMEWKNEDLDTLLKWDNDVLRKYY</sequence>
<dbReference type="Pfam" id="PF06054">
    <property type="entry name" value="CoiA_nuc"/>
    <property type="match status" value="1"/>
</dbReference>
<dbReference type="InterPro" id="IPR010330">
    <property type="entry name" value="CoiA_nuc"/>
</dbReference>
<evidence type="ECO:0000259" key="3">
    <source>
        <dbReference type="Pfam" id="PF25164"/>
    </source>
</evidence>
<dbReference type="InterPro" id="IPR021176">
    <property type="entry name" value="Competence-induced_CoiA"/>
</dbReference>
<evidence type="ECO:0000256" key="1">
    <source>
        <dbReference type="SAM" id="Phobius"/>
    </source>
</evidence>
<organism evidence="5 6">
    <name type="scientific">Pullulanibacillus pueri</name>
    <dbReference type="NCBI Taxonomy" id="1437324"/>
    <lineage>
        <taxon>Bacteria</taxon>
        <taxon>Bacillati</taxon>
        <taxon>Bacillota</taxon>
        <taxon>Bacilli</taxon>
        <taxon>Bacillales</taxon>
        <taxon>Sporolactobacillaceae</taxon>
        <taxon>Pullulanibacillus</taxon>
    </lineage>
</organism>
<feature type="transmembrane region" description="Helical" evidence="1">
    <location>
        <begin position="271"/>
        <end position="290"/>
    </location>
</feature>